<name>A0ABV0B7P0_9SPHN</name>
<evidence type="ECO:0000313" key="1">
    <source>
        <dbReference type="EMBL" id="MEN3747603.1"/>
    </source>
</evidence>
<organism evidence="1 2">
    <name type="scientific">Sphingomonas rustica</name>
    <dbReference type="NCBI Taxonomy" id="3103142"/>
    <lineage>
        <taxon>Bacteria</taxon>
        <taxon>Pseudomonadati</taxon>
        <taxon>Pseudomonadota</taxon>
        <taxon>Alphaproteobacteria</taxon>
        <taxon>Sphingomonadales</taxon>
        <taxon>Sphingomonadaceae</taxon>
        <taxon>Sphingomonas</taxon>
    </lineage>
</organism>
<protein>
    <submittedName>
        <fullName evidence="1">Uncharacterized protein</fullName>
    </submittedName>
</protein>
<dbReference type="Proteomes" id="UP001427805">
    <property type="component" value="Unassembled WGS sequence"/>
</dbReference>
<comment type="caution">
    <text evidence="1">The sequence shown here is derived from an EMBL/GenBank/DDBJ whole genome shotgun (WGS) entry which is preliminary data.</text>
</comment>
<reference evidence="1 2" key="1">
    <citation type="submission" date="2024-05" db="EMBL/GenBank/DDBJ databases">
        <title>Sphingomonas sp. HF-S3 16S ribosomal RNA gene Genome sequencing and assembly.</title>
        <authorList>
            <person name="Lee H."/>
        </authorList>
    </citation>
    <scope>NUCLEOTIDE SEQUENCE [LARGE SCALE GENOMIC DNA]</scope>
    <source>
        <strain evidence="1 2">HF-S3</strain>
    </source>
</reference>
<sequence>MAGFNILNIIGDDWNDSGALFGGIKMSVVDKGSFSTSRFLEFALNGAPIYRVLKSGETVISTASGTSLGGMALRGGAGEMALTSQIHPATGAPADVLRYYWEGTPGQVAVIRGMGTDRLSIESSGAMVHIAQNSRYEFEGYGAPRLSFVGYEAGSAIGKPIDFNNLGQTPTRANPVVSVSTSSPDADPLHIGTYNGQTWTTTARFRANGQLNTPGVIALAPTGAPRGFAAQNSAESAARLFFGIDAFDTAFIGAGPGVSSLDSFIFRAGTNMWSYGGTTAAFPAIKRAGTALQAKLATDSDFAPLQGKLTTHNVAATGTITPNRTLTLYDAAGVAYKVPCVAA</sequence>
<keyword evidence="2" id="KW-1185">Reference proteome</keyword>
<dbReference type="EMBL" id="JBDIZK010000005">
    <property type="protein sequence ID" value="MEN3747603.1"/>
    <property type="molecule type" value="Genomic_DNA"/>
</dbReference>
<proteinExistence type="predicted"/>
<gene>
    <name evidence="1" type="ORF">TPR58_10520</name>
</gene>
<dbReference type="RefSeq" id="WP_346246599.1">
    <property type="nucleotide sequence ID" value="NZ_JBDIZK010000005.1"/>
</dbReference>
<evidence type="ECO:0000313" key="2">
    <source>
        <dbReference type="Proteomes" id="UP001427805"/>
    </source>
</evidence>
<accession>A0ABV0B7P0</accession>